<accession>A0A2U1PD95</accession>
<dbReference type="PANTHER" id="PTHR48459">
    <property type="entry name" value="CUE DOMAIN-CONTAINING PROTEIN"/>
    <property type="match status" value="1"/>
</dbReference>
<feature type="coiled-coil region" evidence="1">
    <location>
        <begin position="78"/>
        <end position="115"/>
    </location>
</feature>
<sequence>MDLYDLEFEMVNKPVEKDSTLNDTITSSCDLVGTNAIGRAINIKMDLEFEMVNRPDNQDSATLNDIFTSSTELIDTTIEDATNNKKTLASTMDLVEELKQAQQRAKETNEMHAKEVYSQKDVIATQMKELQSRVSDVLHEGSKSVTVLDEMRIALEKRLASALKEKESAEKEKLEKEALAQEALAYEESQMKKLVEESERLKQEAMNNSKLQQFLVDRGNVVDMLDGDISKKCQDVKLLKESLDQEVVLVEVLFSQTSPIIVSSSSPSRKEIQNETADSCVVIDKNLSFGLNCSSGDHVQSSSQKPLEIGKSVTLVAAPEHKLLSDEIPNEPADSRMTSDKTSFLG</sequence>
<reference evidence="3 4" key="1">
    <citation type="journal article" date="2018" name="Mol. Plant">
        <title>The genome of Artemisia annua provides insight into the evolution of Asteraceae family and artemisinin biosynthesis.</title>
        <authorList>
            <person name="Shen Q."/>
            <person name="Zhang L."/>
            <person name="Liao Z."/>
            <person name="Wang S."/>
            <person name="Yan T."/>
            <person name="Shi P."/>
            <person name="Liu M."/>
            <person name="Fu X."/>
            <person name="Pan Q."/>
            <person name="Wang Y."/>
            <person name="Lv Z."/>
            <person name="Lu X."/>
            <person name="Zhang F."/>
            <person name="Jiang W."/>
            <person name="Ma Y."/>
            <person name="Chen M."/>
            <person name="Hao X."/>
            <person name="Li L."/>
            <person name="Tang Y."/>
            <person name="Lv G."/>
            <person name="Zhou Y."/>
            <person name="Sun X."/>
            <person name="Brodelius P.E."/>
            <person name="Rose J.K.C."/>
            <person name="Tang K."/>
        </authorList>
    </citation>
    <scope>NUCLEOTIDE SEQUENCE [LARGE SCALE GENOMIC DNA]</scope>
    <source>
        <strain evidence="4">cv. Huhao1</strain>
        <tissue evidence="3">Leaf</tissue>
    </source>
</reference>
<dbReference type="OrthoDB" id="620544at2759"/>
<evidence type="ECO:0000256" key="2">
    <source>
        <dbReference type="SAM" id="MobiDB-lite"/>
    </source>
</evidence>
<dbReference type="PANTHER" id="PTHR48459:SF1">
    <property type="entry name" value="CUE DOMAIN-CONTAINING PROTEIN"/>
    <property type="match status" value="1"/>
</dbReference>
<comment type="caution">
    <text evidence="3">The sequence shown here is derived from an EMBL/GenBank/DDBJ whole genome shotgun (WGS) entry which is preliminary data.</text>
</comment>
<dbReference type="EMBL" id="PKPP01001316">
    <property type="protein sequence ID" value="PWA83707.1"/>
    <property type="molecule type" value="Genomic_DNA"/>
</dbReference>
<evidence type="ECO:0000256" key="1">
    <source>
        <dbReference type="SAM" id="Coils"/>
    </source>
</evidence>
<keyword evidence="4" id="KW-1185">Reference proteome</keyword>
<feature type="region of interest" description="Disordered" evidence="2">
    <location>
        <begin position="324"/>
        <end position="346"/>
    </location>
</feature>
<evidence type="ECO:0000313" key="4">
    <source>
        <dbReference type="Proteomes" id="UP000245207"/>
    </source>
</evidence>
<keyword evidence="1" id="KW-0175">Coiled coil</keyword>
<feature type="coiled-coil region" evidence="1">
    <location>
        <begin position="152"/>
        <end position="211"/>
    </location>
</feature>
<protein>
    <submittedName>
        <fullName evidence="3">Uncharacterized protein</fullName>
    </submittedName>
</protein>
<dbReference type="Proteomes" id="UP000245207">
    <property type="component" value="Unassembled WGS sequence"/>
</dbReference>
<dbReference type="AlphaFoldDB" id="A0A2U1PD95"/>
<dbReference type="STRING" id="35608.A0A2U1PD95"/>
<gene>
    <name evidence="3" type="ORF">CTI12_AA165090</name>
</gene>
<proteinExistence type="predicted"/>
<organism evidence="3 4">
    <name type="scientific">Artemisia annua</name>
    <name type="common">Sweet wormwood</name>
    <dbReference type="NCBI Taxonomy" id="35608"/>
    <lineage>
        <taxon>Eukaryota</taxon>
        <taxon>Viridiplantae</taxon>
        <taxon>Streptophyta</taxon>
        <taxon>Embryophyta</taxon>
        <taxon>Tracheophyta</taxon>
        <taxon>Spermatophyta</taxon>
        <taxon>Magnoliopsida</taxon>
        <taxon>eudicotyledons</taxon>
        <taxon>Gunneridae</taxon>
        <taxon>Pentapetalae</taxon>
        <taxon>asterids</taxon>
        <taxon>campanulids</taxon>
        <taxon>Asterales</taxon>
        <taxon>Asteraceae</taxon>
        <taxon>Asteroideae</taxon>
        <taxon>Anthemideae</taxon>
        <taxon>Artemisiinae</taxon>
        <taxon>Artemisia</taxon>
    </lineage>
</organism>
<name>A0A2U1PD95_ARTAN</name>
<evidence type="ECO:0000313" key="3">
    <source>
        <dbReference type="EMBL" id="PWA83707.1"/>
    </source>
</evidence>